<protein>
    <submittedName>
        <fullName evidence="1">Uncharacterized protein</fullName>
    </submittedName>
</protein>
<dbReference type="Proteomes" id="UP000319523">
    <property type="component" value="Unassembled WGS sequence"/>
</dbReference>
<organism evidence="1 2">
    <name type="scientific">Mixta tenebrionis</name>
    <dbReference type="NCBI Taxonomy" id="2562439"/>
    <lineage>
        <taxon>Bacteria</taxon>
        <taxon>Pseudomonadati</taxon>
        <taxon>Pseudomonadota</taxon>
        <taxon>Gammaproteobacteria</taxon>
        <taxon>Enterobacterales</taxon>
        <taxon>Erwiniaceae</taxon>
        <taxon>Mixta</taxon>
    </lineage>
</organism>
<name>A0A506V8Y1_9GAMM</name>
<keyword evidence="2" id="KW-1185">Reference proteome</keyword>
<evidence type="ECO:0000313" key="2">
    <source>
        <dbReference type="Proteomes" id="UP000319523"/>
    </source>
</evidence>
<dbReference type="RefSeq" id="WP_141176667.1">
    <property type="nucleotide sequence ID" value="NZ_JBHUFX010000022.1"/>
</dbReference>
<sequence length="92" mass="10548">MLYWLLLLALLISMIPHFHPQHRHYLTAKCASTKTAKGTPQRLTSTSKSAQGNVAATDNYRPPLRQYIRSSQAFLIIILLIFTRSRKLFFSS</sequence>
<accession>A0A506V8Y1</accession>
<dbReference type="EMBL" id="VHQI01000007">
    <property type="protein sequence ID" value="TPW41730.1"/>
    <property type="molecule type" value="Genomic_DNA"/>
</dbReference>
<reference evidence="1 2" key="1">
    <citation type="submission" date="2019-06" db="EMBL/GenBank/DDBJ databases">
        <authorList>
            <person name="Yang Y."/>
        </authorList>
    </citation>
    <scope>NUCLEOTIDE SEQUENCE [LARGE SCALE GENOMIC DNA]</scope>
    <source>
        <strain evidence="1 2">BIT-26</strain>
    </source>
</reference>
<comment type="caution">
    <text evidence="1">The sequence shown here is derived from an EMBL/GenBank/DDBJ whole genome shotgun (WGS) entry which is preliminary data.</text>
</comment>
<dbReference type="AlphaFoldDB" id="A0A506V8Y1"/>
<evidence type="ECO:0000313" key="1">
    <source>
        <dbReference type="EMBL" id="TPW41730.1"/>
    </source>
</evidence>
<proteinExistence type="predicted"/>
<gene>
    <name evidence="1" type="ORF">FKM52_13340</name>
</gene>